<organism evidence="1 2">
    <name type="scientific">Cyclopterus lumpus</name>
    <name type="common">Lumpsucker</name>
    <dbReference type="NCBI Taxonomy" id="8103"/>
    <lineage>
        <taxon>Eukaryota</taxon>
        <taxon>Metazoa</taxon>
        <taxon>Chordata</taxon>
        <taxon>Craniata</taxon>
        <taxon>Vertebrata</taxon>
        <taxon>Euteleostomi</taxon>
        <taxon>Actinopterygii</taxon>
        <taxon>Neopterygii</taxon>
        <taxon>Teleostei</taxon>
        <taxon>Neoteleostei</taxon>
        <taxon>Acanthomorphata</taxon>
        <taxon>Eupercaria</taxon>
        <taxon>Perciformes</taxon>
        <taxon>Cottioidei</taxon>
        <taxon>Cottales</taxon>
        <taxon>Cyclopteridae</taxon>
        <taxon>Cyclopterus</taxon>
    </lineage>
</organism>
<dbReference type="Ensembl" id="ENSCLMT00005040393.1">
    <property type="protein sequence ID" value="ENSCLMP00005038918.1"/>
    <property type="gene ID" value="ENSCLMG00005018414.1"/>
</dbReference>
<keyword evidence="2" id="KW-1185">Reference proteome</keyword>
<dbReference type="AlphaFoldDB" id="A0A8C3A875"/>
<dbReference type="InterPro" id="IPR046350">
    <property type="entry name" value="Cystatin_sf"/>
</dbReference>
<proteinExistence type="predicted"/>
<evidence type="ECO:0000313" key="2">
    <source>
        <dbReference type="Proteomes" id="UP000694565"/>
    </source>
</evidence>
<evidence type="ECO:0008006" key="3">
    <source>
        <dbReference type="Google" id="ProtNLM"/>
    </source>
</evidence>
<protein>
    <recommendedName>
        <fullName evidence="3">Cystatin</fullName>
    </recommendedName>
</protein>
<dbReference type="Gene3D" id="3.10.450.10">
    <property type="match status" value="1"/>
</dbReference>
<dbReference type="Proteomes" id="UP000694565">
    <property type="component" value="Unplaced"/>
</dbReference>
<dbReference type="SUPFAM" id="SSF54403">
    <property type="entry name" value="Cystatin/monellin"/>
    <property type="match status" value="1"/>
</dbReference>
<reference evidence="1" key="2">
    <citation type="submission" date="2025-09" db="UniProtKB">
        <authorList>
            <consortium name="Ensembl"/>
        </authorList>
    </citation>
    <scope>IDENTIFICATION</scope>
</reference>
<evidence type="ECO:0000313" key="1">
    <source>
        <dbReference type="Ensembl" id="ENSCLMP00005038918.1"/>
    </source>
</evidence>
<accession>A0A8C3A875</accession>
<dbReference type="GeneTree" id="ENSGT00940000176112"/>
<name>A0A8C3A875_CYCLU</name>
<sequence>AEVQEATEYAVKMHNTHSKSKKVFKLVSITSVQAQCLKRENHDLNSCSLDKKHLKCQFMVTFNPRNNKHELQSSKCRKIVDEV</sequence>
<reference evidence="1" key="1">
    <citation type="submission" date="2025-08" db="UniProtKB">
        <authorList>
            <consortium name="Ensembl"/>
        </authorList>
    </citation>
    <scope>IDENTIFICATION</scope>
</reference>